<evidence type="ECO:0008006" key="3">
    <source>
        <dbReference type="Google" id="ProtNLM"/>
    </source>
</evidence>
<organism evidence="1 2">
    <name type="scientific">Fictibacillus iocasae</name>
    <dbReference type="NCBI Taxonomy" id="2715437"/>
    <lineage>
        <taxon>Bacteria</taxon>
        <taxon>Bacillati</taxon>
        <taxon>Bacillota</taxon>
        <taxon>Bacilli</taxon>
        <taxon>Bacillales</taxon>
        <taxon>Fictibacillaceae</taxon>
        <taxon>Fictibacillus</taxon>
    </lineage>
</organism>
<dbReference type="RefSeq" id="WP_379748773.1">
    <property type="nucleotide sequence ID" value="NZ_JBHTCP010000014.1"/>
</dbReference>
<gene>
    <name evidence="1" type="ORF">ACFQPF_09030</name>
</gene>
<evidence type="ECO:0000313" key="1">
    <source>
        <dbReference type="EMBL" id="MFC7371820.1"/>
    </source>
</evidence>
<protein>
    <recommendedName>
        <fullName evidence="3">Spore coat protein</fullName>
    </recommendedName>
</protein>
<reference evidence="2" key="1">
    <citation type="journal article" date="2019" name="Int. J. Syst. Evol. Microbiol.">
        <title>The Global Catalogue of Microorganisms (GCM) 10K type strain sequencing project: providing services to taxonomists for standard genome sequencing and annotation.</title>
        <authorList>
            <consortium name="The Broad Institute Genomics Platform"/>
            <consortium name="The Broad Institute Genome Sequencing Center for Infectious Disease"/>
            <person name="Wu L."/>
            <person name="Ma J."/>
        </authorList>
    </citation>
    <scope>NUCLEOTIDE SEQUENCE [LARGE SCALE GENOMIC DNA]</scope>
    <source>
        <strain evidence="2">NBRC 106396</strain>
    </source>
</reference>
<name>A0ABW2NR36_9BACL</name>
<dbReference type="EMBL" id="JBHTCP010000014">
    <property type="protein sequence ID" value="MFC7371820.1"/>
    <property type="molecule type" value="Genomic_DNA"/>
</dbReference>
<keyword evidence="2" id="KW-1185">Reference proteome</keyword>
<comment type="caution">
    <text evidence="1">The sequence shown here is derived from an EMBL/GenBank/DDBJ whole genome shotgun (WGS) entry which is preliminary data.</text>
</comment>
<sequence>MGSLFNHSSCGCGSSNAGAAEHKKSEGCVCEVLNQLANTTTNLCSSGANTRVLIVNKGTSTPLDLLGLTTPTEFTVARFDAETSCAVFTYQDVNGAGDTITRTYVTDCRCICGIVCLNGL</sequence>
<accession>A0ABW2NR36</accession>
<proteinExistence type="predicted"/>
<evidence type="ECO:0000313" key="2">
    <source>
        <dbReference type="Proteomes" id="UP001596549"/>
    </source>
</evidence>
<dbReference type="Proteomes" id="UP001596549">
    <property type="component" value="Unassembled WGS sequence"/>
</dbReference>